<dbReference type="AlphaFoldDB" id="A0A7R8WLX2"/>
<name>A0A7R8WLX2_9CRUS</name>
<protein>
    <submittedName>
        <fullName evidence="1">Uncharacterized protein</fullName>
    </submittedName>
</protein>
<dbReference type="EMBL" id="OB663551">
    <property type="protein sequence ID" value="CAD7231474.1"/>
    <property type="molecule type" value="Genomic_DNA"/>
</dbReference>
<sequence>MILQCFRGYEEAFKEPRRDRAAVAKPCVLLSQTKLLQTDKRWEQGEKEPENKTNDFEVGLESVLTGYEKKKRYGIAVCERRLSV</sequence>
<proteinExistence type="predicted"/>
<organism evidence="1">
    <name type="scientific">Cyprideis torosa</name>
    <dbReference type="NCBI Taxonomy" id="163714"/>
    <lineage>
        <taxon>Eukaryota</taxon>
        <taxon>Metazoa</taxon>
        <taxon>Ecdysozoa</taxon>
        <taxon>Arthropoda</taxon>
        <taxon>Crustacea</taxon>
        <taxon>Oligostraca</taxon>
        <taxon>Ostracoda</taxon>
        <taxon>Podocopa</taxon>
        <taxon>Podocopida</taxon>
        <taxon>Cytherocopina</taxon>
        <taxon>Cytheroidea</taxon>
        <taxon>Cytherideidae</taxon>
        <taxon>Cyprideis</taxon>
    </lineage>
</organism>
<accession>A0A7R8WLX2</accession>
<evidence type="ECO:0000313" key="1">
    <source>
        <dbReference type="EMBL" id="CAD7231474.1"/>
    </source>
</evidence>
<gene>
    <name evidence="1" type="ORF">CTOB1V02_LOCUS9321</name>
</gene>
<reference evidence="1" key="1">
    <citation type="submission" date="2020-11" db="EMBL/GenBank/DDBJ databases">
        <authorList>
            <person name="Tran Van P."/>
        </authorList>
    </citation>
    <scope>NUCLEOTIDE SEQUENCE</scope>
</reference>